<proteinExistence type="predicted"/>
<dbReference type="EMBL" id="JAGSOV010000040">
    <property type="protein sequence ID" value="MCO1657141.1"/>
    <property type="molecule type" value="Genomic_DNA"/>
</dbReference>
<name>A0ABT1A2F7_9PSEU</name>
<keyword evidence="1" id="KW-1133">Transmembrane helix</keyword>
<dbReference type="Pfam" id="PF06197">
    <property type="entry name" value="DUF998"/>
    <property type="match status" value="1"/>
</dbReference>
<reference evidence="2" key="1">
    <citation type="submission" date="2021-04" db="EMBL/GenBank/DDBJ databases">
        <title>Pseudonocardia sp. nov., isolated from sandy soil of mangrove forest.</title>
        <authorList>
            <person name="Zan Z."/>
            <person name="Huang R."/>
            <person name="Liu W."/>
        </authorList>
    </citation>
    <scope>NUCLEOTIDE SEQUENCE</scope>
    <source>
        <strain evidence="2">S2-4</strain>
    </source>
</reference>
<feature type="transmembrane region" description="Helical" evidence="1">
    <location>
        <begin position="131"/>
        <end position="155"/>
    </location>
</feature>
<sequence length="230" mass="22758">MGARHSGSGRLTARLLRCGVAAGPVFIATFLVAGATRADYDPLRHPVSLLALGPDGWVQVANFLIAGVLSGAAAVGLARGPVAARTRVGPILVGAAGLGLLGSGAFLTDPISGYPPGTPDLLTSHSSTEALLHDLAAIPVFLGLPAAALAYAWAFRRAGDRGWAAGSAAAGLAMLVGLVLTSAALAQTPTLVAFGGLLQRLTITTGLGWLTAVSARALATTAAPTPAAGT</sequence>
<gene>
    <name evidence="2" type="ORF">KDL28_18955</name>
</gene>
<keyword evidence="3" id="KW-1185">Reference proteome</keyword>
<keyword evidence="1" id="KW-0472">Membrane</keyword>
<evidence type="ECO:0000256" key="1">
    <source>
        <dbReference type="SAM" id="Phobius"/>
    </source>
</evidence>
<feature type="transmembrane region" description="Helical" evidence="1">
    <location>
        <begin position="191"/>
        <end position="210"/>
    </location>
</feature>
<keyword evidence="1" id="KW-0812">Transmembrane</keyword>
<organism evidence="2 3">
    <name type="scientific">Pseudonocardia humida</name>
    <dbReference type="NCBI Taxonomy" id="2800819"/>
    <lineage>
        <taxon>Bacteria</taxon>
        <taxon>Bacillati</taxon>
        <taxon>Actinomycetota</taxon>
        <taxon>Actinomycetes</taxon>
        <taxon>Pseudonocardiales</taxon>
        <taxon>Pseudonocardiaceae</taxon>
        <taxon>Pseudonocardia</taxon>
    </lineage>
</organism>
<accession>A0ABT1A2F7</accession>
<dbReference type="InterPro" id="IPR009339">
    <property type="entry name" value="DUF998"/>
</dbReference>
<dbReference type="RefSeq" id="WP_252440555.1">
    <property type="nucleotide sequence ID" value="NZ_JAGSOV010000040.1"/>
</dbReference>
<evidence type="ECO:0000313" key="2">
    <source>
        <dbReference type="EMBL" id="MCO1657141.1"/>
    </source>
</evidence>
<feature type="transmembrane region" description="Helical" evidence="1">
    <location>
        <begin position="162"/>
        <end position="185"/>
    </location>
</feature>
<feature type="transmembrane region" description="Helical" evidence="1">
    <location>
        <begin position="90"/>
        <end position="111"/>
    </location>
</feature>
<feature type="transmembrane region" description="Helical" evidence="1">
    <location>
        <begin position="56"/>
        <end position="78"/>
    </location>
</feature>
<dbReference type="Proteomes" id="UP001165283">
    <property type="component" value="Unassembled WGS sequence"/>
</dbReference>
<feature type="transmembrane region" description="Helical" evidence="1">
    <location>
        <begin position="15"/>
        <end position="36"/>
    </location>
</feature>
<comment type="caution">
    <text evidence="2">The sequence shown here is derived from an EMBL/GenBank/DDBJ whole genome shotgun (WGS) entry which is preliminary data.</text>
</comment>
<protein>
    <submittedName>
        <fullName evidence="2">DUF998 domain-containing protein</fullName>
    </submittedName>
</protein>
<evidence type="ECO:0000313" key="3">
    <source>
        <dbReference type="Proteomes" id="UP001165283"/>
    </source>
</evidence>